<feature type="domain" description="Response regulatory" evidence="3">
    <location>
        <begin position="5"/>
        <end position="120"/>
    </location>
</feature>
<keyword evidence="1 2" id="KW-0597">Phosphoprotein</keyword>
<evidence type="ECO:0000256" key="2">
    <source>
        <dbReference type="PROSITE-ProRule" id="PRU00169"/>
    </source>
</evidence>
<dbReference type="RefSeq" id="WP_176266784.1">
    <property type="nucleotide sequence ID" value="NZ_JABWGV010000002.1"/>
</dbReference>
<dbReference type="PANTHER" id="PTHR44591">
    <property type="entry name" value="STRESS RESPONSE REGULATOR PROTEIN 1"/>
    <property type="match status" value="1"/>
</dbReference>
<dbReference type="GO" id="GO:0000160">
    <property type="term" value="P:phosphorelay signal transduction system"/>
    <property type="evidence" value="ECO:0007669"/>
    <property type="project" value="InterPro"/>
</dbReference>
<accession>A0A850H1P7</accession>
<dbReference type="InterPro" id="IPR001789">
    <property type="entry name" value="Sig_transdc_resp-reg_receiver"/>
</dbReference>
<reference evidence="4 5" key="1">
    <citation type="submission" date="2020-06" db="EMBL/GenBank/DDBJ databases">
        <title>Altererythrobacter sp. HHU K3-1.</title>
        <authorList>
            <person name="Zhang D."/>
            <person name="Xue H."/>
        </authorList>
    </citation>
    <scope>NUCLEOTIDE SEQUENCE [LARGE SCALE GENOMIC DNA]</scope>
    <source>
        <strain evidence="4 5">HHU K3-1</strain>
    </source>
</reference>
<dbReference type="SMART" id="SM00448">
    <property type="entry name" value="REC"/>
    <property type="match status" value="1"/>
</dbReference>
<feature type="modified residue" description="4-aspartylphosphate" evidence="2">
    <location>
        <position position="54"/>
    </location>
</feature>
<evidence type="ECO:0000313" key="4">
    <source>
        <dbReference type="EMBL" id="NVD44450.1"/>
    </source>
</evidence>
<dbReference type="InterPro" id="IPR050595">
    <property type="entry name" value="Bact_response_regulator"/>
</dbReference>
<dbReference type="PROSITE" id="PS50110">
    <property type="entry name" value="RESPONSE_REGULATORY"/>
    <property type="match status" value="1"/>
</dbReference>
<dbReference type="EMBL" id="JABWGV010000002">
    <property type="protein sequence ID" value="NVD44450.1"/>
    <property type="molecule type" value="Genomic_DNA"/>
</dbReference>
<dbReference type="Pfam" id="PF00072">
    <property type="entry name" value="Response_reg"/>
    <property type="match status" value="1"/>
</dbReference>
<dbReference type="AlphaFoldDB" id="A0A850H1P7"/>
<dbReference type="Proteomes" id="UP000561438">
    <property type="component" value="Unassembled WGS sequence"/>
</dbReference>
<comment type="caution">
    <text evidence="4">The sequence shown here is derived from an EMBL/GenBank/DDBJ whole genome shotgun (WGS) entry which is preliminary data.</text>
</comment>
<sequence>MTGARILIVDDDELLCEMLASLFRMSGYEVTVAHDGEAGLTKLAAEGADLIVLDLVMPKMDGLRFLRILPERIAQPPRVIVASASATPEMDKKLGQAEIAAVVRKPVKPALLLATVAEALEKPTGG</sequence>
<gene>
    <name evidence="4" type="ORF">HUV48_05395</name>
</gene>
<dbReference type="SUPFAM" id="SSF52172">
    <property type="entry name" value="CheY-like"/>
    <property type="match status" value="1"/>
</dbReference>
<dbReference type="InterPro" id="IPR011006">
    <property type="entry name" value="CheY-like_superfamily"/>
</dbReference>
<protein>
    <submittedName>
        <fullName evidence="4">Response regulator transcription factor</fullName>
    </submittedName>
</protein>
<evidence type="ECO:0000256" key="1">
    <source>
        <dbReference type="ARBA" id="ARBA00022553"/>
    </source>
</evidence>
<evidence type="ECO:0000259" key="3">
    <source>
        <dbReference type="PROSITE" id="PS50110"/>
    </source>
</evidence>
<name>A0A850H1P7_9SPHN</name>
<dbReference type="PANTHER" id="PTHR44591:SF23">
    <property type="entry name" value="CHEY SUBFAMILY"/>
    <property type="match status" value="1"/>
</dbReference>
<dbReference type="Gene3D" id="3.40.50.2300">
    <property type="match status" value="1"/>
</dbReference>
<evidence type="ECO:0000313" key="5">
    <source>
        <dbReference type="Proteomes" id="UP000561438"/>
    </source>
</evidence>
<keyword evidence="5" id="KW-1185">Reference proteome</keyword>
<organism evidence="4 5">
    <name type="scientific">Qipengyuania atrilutea</name>
    <dbReference type="NCBI Taxonomy" id="2744473"/>
    <lineage>
        <taxon>Bacteria</taxon>
        <taxon>Pseudomonadati</taxon>
        <taxon>Pseudomonadota</taxon>
        <taxon>Alphaproteobacteria</taxon>
        <taxon>Sphingomonadales</taxon>
        <taxon>Erythrobacteraceae</taxon>
        <taxon>Qipengyuania</taxon>
    </lineage>
</organism>
<proteinExistence type="predicted"/>